<reference evidence="2 3" key="1">
    <citation type="journal article" date="2020" name="ISME J.">
        <title>Comparative genomics reveals insights into cyanobacterial evolution and habitat adaptation.</title>
        <authorList>
            <person name="Chen M.Y."/>
            <person name="Teng W.K."/>
            <person name="Zhao L."/>
            <person name="Hu C.X."/>
            <person name="Zhou Y.K."/>
            <person name="Han B.P."/>
            <person name="Song L.R."/>
            <person name="Shu W.S."/>
        </authorList>
    </citation>
    <scope>NUCLEOTIDE SEQUENCE [LARGE SCALE GENOMIC DNA]</scope>
    <source>
        <strain evidence="2 3">FACHB-723</strain>
    </source>
</reference>
<protein>
    <submittedName>
        <fullName evidence="2">Acyl carrier protein</fullName>
    </submittedName>
</protein>
<dbReference type="EMBL" id="JACJQB010000001">
    <property type="protein sequence ID" value="MBD2186677.1"/>
    <property type="molecule type" value="Genomic_DNA"/>
</dbReference>
<dbReference type="InterPro" id="IPR009081">
    <property type="entry name" value="PP-bd_ACP"/>
</dbReference>
<keyword evidence="3" id="KW-1185">Reference proteome</keyword>
<dbReference type="Pfam" id="PF00550">
    <property type="entry name" value="PP-binding"/>
    <property type="match status" value="1"/>
</dbReference>
<organism evidence="2 3">
    <name type="scientific">Pseudanabaena mucicola FACHB-723</name>
    <dbReference type="NCBI Taxonomy" id="2692860"/>
    <lineage>
        <taxon>Bacteria</taxon>
        <taxon>Bacillati</taxon>
        <taxon>Cyanobacteriota</taxon>
        <taxon>Cyanophyceae</taxon>
        <taxon>Pseudanabaenales</taxon>
        <taxon>Pseudanabaenaceae</taxon>
        <taxon>Pseudanabaena</taxon>
    </lineage>
</organism>
<feature type="domain" description="Carrier" evidence="1">
    <location>
        <begin position="7"/>
        <end position="83"/>
    </location>
</feature>
<dbReference type="Proteomes" id="UP000642094">
    <property type="component" value="Unassembled WGS sequence"/>
</dbReference>
<dbReference type="SUPFAM" id="SSF47336">
    <property type="entry name" value="ACP-like"/>
    <property type="match status" value="1"/>
</dbReference>
<accession>A0ABR7ZSH0</accession>
<comment type="caution">
    <text evidence="2">The sequence shown here is derived from an EMBL/GenBank/DDBJ whole genome shotgun (WGS) entry which is preliminary data.</text>
</comment>
<dbReference type="InterPro" id="IPR036736">
    <property type="entry name" value="ACP-like_sf"/>
</dbReference>
<dbReference type="PROSITE" id="PS50075">
    <property type="entry name" value="CARRIER"/>
    <property type="match status" value="1"/>
</dbReference>
<gene>
    <name evidence="2" type="ORF">H6F41_00790</name>
</gene>
<evidence type="ECO:0000313" key="3">
    <source>
        <dbReference type="Proteomes" id="UP000642094"/>
    </source>
</evidence>
<dbReference type="RefSeq" id="WP_190401561.1">
    <property type="nucleotide sequence ID" value="NZ_JACJQB010000001.1"/>
</dbReference>
<sequence>MTITSELQIKETIGNLLGNIAPEADLDSLGEDEDIRTTLGIDSFDFLNLLIGLSEAFSIEIPEADYGKLISLKDMISYIQRKLI</sequence>
<proteinExistence type="predicted"/>
<evidence type="ECO:0000313" key="2">
    <source>
        <dbReference type="EMBL" id="MBD2186677.1"/>
    </source>
</evidence>
<evidence type="ECO:0000259" key="1">
    <source>
        <dbReference type="PROSITE" id="PS50075"/>
    </source>
</evidence>
<dbReference type="Gene3D" id="1.10.1200.10">
    <property type="entry name" value="ACP-like"/>
    <property type="match status" value="1"/>
</dbReference>
<name>A0ABR7ZSH0_9CYAN</name>